<evidence type="ECO:0000313" key="2">
    <source>
        <dbReference type="EMBL" id="KGX90814.1"/>
    </source>
</evidence>
<dbReference type="EMBL" id="AVPF01000005">
    <property type="protein sequence ID" value="KGX90814.1"/>
    <property type="molecule type" value="Genomic_DNA"/>
</dbReference>
<reference evidence="2 3" key="1">
    <citation type="submission" date="2013-08" db="EMBL/GenBank/DDBJ databases">
        <authorList>
            <person name="Huang J."/>
            <person name="Wang G."/>
        </authorList>
    </citation>
    <scope>NUCLEOTIDE SEQUENCE [LARGE SCALE GENOMIC DNA]</scope>
    <source>
        <strain evidence="2 3">BH030004</strain>
    </source>
</reference>
<dbReference type="Pfam" id="PF07883">
    <property type="entry name" value="Cupin_2"/>
    <property type="match status" value="1"/>
</dbReference>
<dbReference type="CDD" id="cd02223">
    <property type="entry name" value="cupin_Bh2720-like"/>
    <property type="match status" value="1"/>
</dbReference>
<dbReference type="InterPro" id="IPR011051">
    <property type="entry name" value="RmlC_Cupin_sf"/>
</dbReference>
<dbReference type="PANTHER" id="PTHR43346:SF1">
    <property type="entry name" value="QUERCETIN 2,3-DIOXYGENASE-RELATED"/>
    <property type="match status" value="1"/>
</dbReference>
<organism evidence="2 3">
    <name type="scientific">Pontibacillus marinus BH030004 = DSM 16465</name>
    <dbReference type="NCBI Taxonomy" id="1385511"/>
    <lineage>
        <taxon>Bacteria</taxon>
        <taxon>Bacillati</taxon>
        <taxon>Bacillota</taxon>
        <taxon>Bacilli</taxon>
        <taxon>Bacillales</taxon>
        <taxon>Bacillaceae</taxon>
        <taxon>Pontibacillus</taxon>
    </lineage>
</organism>
<dbReference type="PANTHER" id="PTHR43346">
    <property type="entry name" value="LIGAND BINDING DOMAIN PROTEIN, PUTATIVE (AFU_ORTHOLOGUE AFUA_6G14370)-RELATED"/>
    <property type="match status" value="1"/>
</dbReference>
<sequence length="289" mass="33166">MYYEPGTYPYYVQQPNVMPRNHQGAEEQISEAIRSSIQREASTMDVYHRLAQMAPDENHQNHILQSLENKRAHVNQFTDLYVNLTGTQPTYQIEQVPFNNYQEGLQRAYEAEVAGYEEYQNSLLLTQHPLVQNVFHWALNNESDHATRLGNLNREARKDYGGEPYVVNIEKATVKNKNFRKAIWTGEHLQVTLMSIQPGDDIGLEVHDVDQFLRVEGGKGLVQMGDRKNNLTFEKKVKDDYAIMVPSGKWHNLTNTGDEPLKIYSIYAPPEHPKGTVHRTKAEALAAEE</sequence>
<dbReference type="InterPro" id="IPR052538">
    <property type="entry name" value="Flavonoid_dioxygenase-like"/>
</dbReference>
<dbReference type="RefSeq" id="WP_027445529.1">
    <property type="nucleotide sequence ID" value="NZ_AULJ01000012.1"/>
</dbReference>
<dbReference type="STRING" id="1385511.GCA_000425225_01167"/>
<dbReference type="OrthoDB" id="3231985at2"/>
<evidence type="ECO:0000313" key="3">
    <source>
        <dbReference type="Proteomes" id="UP000030403"/>
    </source>
</evidence>
<comment type="caution">
    <text evidence="2">The sequence shown here is derived from an EMBL/GenBank/DDBJ whole genome shotgun (WGS) entry which is preliminary data.</text>
</comment>
<dbReference type="AlphaFoldDB" id="A0A0A5GFL7"/>
<dbReference type="SUPFAM" id="SSF51182">
    <property type="entry name" value="RmlC-like cupins"/>
    <property type="match status" value="1"/>
</dbReference>
<name>A0A0A5GFL7_9BACI</name>
<dbReference type="InterPro" id="IPR014710">
    <property type="entry name" value="RmlC-like_jellyroll"/>
</dbReference>
<dbReference type="Gene3D" id="2.60.120.10">
    <property type="entry name" value="Jelly Rolls"/>
    <property type="match status" value="1"/>
</dbReference>
<dbReference type="Gene3D" id="1.20.1260.10">
    <property type="match status" value="1"/>
</dbReference>
<dbReference type="Proteomes" id="UP000030403">
    <property type="component" value="Unassembled WGS sequence"/>
</dbReference>
<dbReference type="InterPro" id="IPR009078">
    <property type="entry name" value="Ferritin-like_SF"/>
</dbReference>
<dbReference type="InterPro" id="IPR012347">
    <property type="entry name" value="Ferritin-like"/>
</dbReference>
<protein>
    <submittedName>
        <fullName evidence="2">Cupin</fullName>
    </submittedName>
</protein>
<feature type="domain" description="Cupin type-2" evidence="1">
    <location>
        <begin position="193"/>
        <end position="267"/>
    </location>
</feature>
<dbReference type="SUPFAM" id="SSF47240">
    <property type="entry name" value="Ferritin-like"/>
    <property type="match status" value="1"/>
</dbReference>
<gene>
    <name evidence="2" type="ORF">N783_18610</name>
</gene>
<dbReference type="InterPro" id="IPR013096">
    <property type="entry name" value="Cupin_2"/>
</dbReference>
<dbReference type="CDD" id="cd00657">
    <property type="entry name" value="Ferritin_like"/>
    <property type="match status" value="1"/>
</dbReference>
<evidence type="ECO:0000259" key="1">
    <source>
        <dbReference type="Pfam" id="PF07883"/>
    </source>
</evidence>
<accession>A0A0A5GFL7</accession>
<keyword evidence="3" id="KW-1185">Reference proteome</keyword>
<dbReference type="eggNOG" id="COG0662">
    <property type="taxonomic scope" value="Bacteria"/>
</dbReference>
<proteinExistence type="predicted"/>